<dbReference type="Proteomes" id="UP000504609">
    <property type="component" value="Unplaced"/>
</dbReference>
<feature type="region of interest" description="Disordered" evidence="1">
    <location>
        <begin position="26"/>
        <end position="66"/>
    </location>
</feature>
<proteinExistence type="predicted"/>
<accession>A0A6J1FKP2</accession>
<protein>
    <submittedName>
        <fullName evidence="3">Uncharacterized protein LOC111446301</fullName>
    </submittedName>
</protein>
<feature type="compositionally biased region" description="Basic and acidic residues" evidence="1">
    <location>
        <begin position="40"/>
        <end position="51"/>
    </location>
</feature>
<evidence type="ECO:0000313" key="3">
    <source>
        <dbReference type="RefSeq" id="XP_022940822.1"/>
    </source>
</evidence>
<feature type="compositionally biased region" description="Basic residues" evidence="1">
    <location>
        <begin position="52"/>
        <end position="65"/>
    </location>
</feature>
<gene>
    <name evidence="3" type="primary">LOC111446301</name>
</gene>
<dbReference type="RefSeq" id="XP_022940822.1">
    <property type="nucleotide sequence ID" value="XM_023085054.1"/>
</dbReference>
<keyword evidence="2" id="KW-1185">Reference proteome</keyword>
<evidence type="ECO:0000256" key="1">
    <source>
        <dbReference type="SAM" id="MobiDB-lite"/>
    </source>
</evidence>
<name>A0A6J1FKP2_CUCMO</name>
<organism evidence="2 3">
    <name type="scientific">Cucurbita moschata</name>
    <name type="common">Winter crookneck squash</name>
    <name type="synonym">Cucurbita pepo var. moschata</name>
    <dbReference type="NCBI Taxonomy" id="3662"/>
    <lineage>
        <taxon>Eukaryota</taxon>
        <taxon>Viridiplantae</taxon>
        <taxon>Streptophyta</taxon>
        <taxon>Embryophyta</taxon>
        <taxon>Tracheophyta</taxon>
        <taxon>Spermatophyta</taxon>
        <taxon>Magnoliopsida</taxon>
        <taxon>eudicotyledons</taxon>
        <taxon>Gunneridae</taxon>
        <taxon>Pentapetalae</taxon>
        <taxon>rosids</taxon>
        <taxon>fabids</taxon>
        <taxon>Cucurbitales</taxon>
        <taxon>Cucurbitaceae</taxon>
        <taxon>Cucurbiteae</taxon>
        <taxon>Cucurbita</taxon>
    </lineage>
</organism>
<dbReference type="KEGG" id="cmos:111446301"/>
<evidence type="ECO:0000313" key="2">
    <source>
        <dbReference type="Proteomes" id="UP000504609"/>
    </source>
</evidence>
<sequence>MSVSIQVLGLKSLQKKEKKCHRRELLERERTGHFSTSQHGHHESEQPGDGKGRRRVKKQGRRRKTTQFGAARQVLQWNMWYFTSTISYILRKAKAFYNECCCDAYEDERMKRVEVAMVDPYFSMPVFPYTTMANCM</sequence>
<dbReference type="GeneID" id="111446301"/>
<reference evidence="3" key="1">
    <citation type="submission" date="2025-08" db="UniProtKB">
        <authorList>
            <consortium name="RefSeq"/>
        </authorList>
    </citation>
    <scope>IDENTIFICATION</scope>
    <source>
        <tissue evidence="3">Young leaves</tissue>
    </source>
</reference>
<dbReference type="AlphaFoldDB" id="A0A6J1FKP2"/>